<reference evidence="2" key="1">
    <citation type="submission" date="2023-03" db="EMBL/GenBank/DDBJ databases">
        <title>Andean soil-derived lignocellulolytic bacterial consortium as a source of novel taxa and putative plastic-active enzymes.</title>
        <authorList>
            <person name="Diaz-Garcia L."/>
            <person name="Chuvochina M."/>
            <person name="Feuerriegel G."/>
            <person name="Bunk B."/>
            <person name="Sproer C."/>
            <person name="Streit W.R."/>
            <person name="Rodriguez L.M."/>
            <person name="Overmann J."/>
            <person name="Jimenez D.J."/>
        </authorList>
    </citation>
    <scope>NUCLEOTIDE SEQUENCE</scope>
    <source>
        <strain evidence="2">MAG 7</strain>
    </source>
</reference>
<evidence type="ECO:0000313" key="3">
    <source>
        <dbReference type="Proteomes" id="UP001220610"/>
    </source>
</evidence>
<dbReference type="InterPro" id="IPR016097">
    <property type="entry name" value="DUF695"/>
</dbReference>
<accession>A0AAJ5WUV6</accession>
<name>A0AAJ5WUV6_9BACT</name>
<gene>
    <name evidence="2" type="ORF">P0Y53_06835</name>
</gene>
<feature type="domain" description="DUF695" evidence="1">
    <location>
        <begin position="245"/>
        <end position="357"/>
    </location>
</feature>
<dbReference type="Pfam" id="PF05117">
    <property type="entry name" value="DUF695"/>
    <property type="match status" value="1"/>
</dbReference>
<organism evidence="2 3">
    <name type="scientific">Candidatus Pseudobacter hemicellulosilyticus</name>
    <dbReference type="NCBI Taxonomy" id="3121375"/>
    <lineage>
        <taxon>Bacteria</taxon>
        <taxon>Pseudomonadati</taxon>
        <taxon>Bacteroidota</taxon>
        <taxon>Chitinophagia</taxon>
        <taxon>Chitinophagales</taxon>
        <taxon>Chitinophagaceae</taxon>
        <taxon>Pseudobacter</taxon>
    </lineage>
</organism>
<evidence type="ECO:0000313" key="2">
    <source>
        <dbReference type="EMBL" id="WEK37210.1"/>
    </source>
</evidence>
<dbReference type="Proteomes" id="UP001220610">
    <property type="component" value="Chromosome"/>
</dbReference>
<sequence>MNFLQKVFGRKEEPVRNNTDFWKWFSSKEKEFYRAVASRRNIRSRFIDQLAHKLDSLKNGFFFMAGMYDDDTAELILTADGEIKNIVFVEDLVAAAPQLSGWKFTALKPPSGDFRLEMQGYHYSEDNLFFYPNNDPARPDEIDITIVHDELTDINKSELFDGVYLFLDNYLGELDFASNIDNLKVIGKKDASLEWIPVAKLKDYLTWRQKEFVEKYEGERADTSNDDYAVFRSESDSGYTLLSVTNTQLLRWDRKPSHPWMAILTCQFRSGQKNGMPSEEELGWLTGLENQLMIQLKDEDGYLNVNRRTGEGKRKFYFACKEFRQLSRIFHQLQNEYSARFDIDYTIYKDKYWQTFDHYSSAL</sequence>
<dbReference type="EMBL" id="CP119311">
    <property type="protein sequence ID" value="WEK37210.1"/>
    <property type="molecule type" value="Genomic_DNA"/>
</dbReference>
<protein>
    <submittedName>
        <fullName evidence="2">DUF695 domain-containing protein</fullName>
    </submittedName>
</protein>
<evidence type="ECO:0000259" key="1">
    <source>
        <dbReference type="Pfam" id="PF05117"/>
    </source>
</evidence>
<proteinExistence type="predicted"/>
<dbReference type="AlphaFoldDB" id="A0AAJ5WUV6"/>